<accession>A0A9W6I6J1</accession>
<sequence>MADGVLTGDDQVAAVGAAADDAMAERAALTVELLHWRQAAATLADFDTVAAPAAWAALESYLGLSLRASLRAVVARVTAQADRVAAMLAAAVGPADLNRVRTALLRLRHDYLRAETVVDFYGDAVNTRTNPRVAAILRGLDALAVDSMERGLRPLGIDVPPVVTYLDKGMGASILKAGARLWDASVSPAAAVKITRHNLFRPTSLVHETGHQVAHLTGWTTELAAALHAALAPCSAFAADVWRSWAGEVAADVYAFALLGYAPVPSLATVVDGSTRTVFRMPFGDPHPFAWLRVLFNAELCRSWFGPGPWDRLKAGWLARHPLDQAPAEAAAVVTTTLPRLPALVDACTRAPMRAFGGVPLSALIDPRRVAPAELARLARRAGPSLYTSHYLQRIEPMRILGWLVLCGVTTGAPDIDVESWLRRIGSDRAAAS</sequence>
<dbReference type="RefSeq" id="WP_271221291.1">
    <property type="nucleotide sequence ID" value="NZ_BAAAVD010000012.1"/>
</dbReference>
<dbReference type="Proteomes" id="UP001143474">
    <property type="component" value="Unassembled WGS sequence"/>
</dbReference>
<evidence type="ECO:0000313" key="2">
    <source>
        <dbReference type="Proteomes" id="UP001143474"/>
    </source>
</evidence>
<evidence type="ECO:0000313" key="1">
    <source>
        <dbReference type="EMBL" id="GLK12990.1"/>
    </source>
</evidence>
<reference evidence="1" key="2">
    <citation type="submission" date="2023-01" db="EMBL/GenBank/DDBJ databases">
        <authorList>
            <person name="Sun Q."/>
            <person name="Evtushenko L."/>
        </authorList>
    </citation>
    <scope>NUCLEOTIDE SEQUENCE</scope>
    <source>
        <strain evidence="1">VKM Ac-2007</strain>
    </source>
</reference>
<organism evidence="1 2">
    <name type="scientific">Streptosporangium carneum</name>
    <dbReference type="NCBI Taxonomy" id="47481"/>
    <lineage>
        <taxon>Bacteria</taxon>
        <taxon>Bacillati</taxon>
        <taxon>Actinomycetota</taxon>
        <taxon>Actinomycetes</taxon>
        <taxon>Streptosporangiales</taxon>
        <taxon>Streptosporangiaceae</taxon>
        <taxon>Streptosporangium</taxon>
    </lineage>
</organism>
<dbReference type="EMBL" id="BSEV01000019">
    <property type="protein sequence ID" value="GLK12990.1"/>
    <property type="molecule type" value="Genomic_DNA"/>
</dbReference>
<name>A0A9W6I6J1_9ACTN</name>
<comment type="caution">
    <text evidence="1">The sequence shown here is derived from an EMBL/GenBank/DDBJ whole genome shotgun (WGS) entry which is preliminary data.</text>
</comment>
<proteinExistence type="predicted"/>
<gene>
    <name evidence="1" type="ORF">GCM10017600_64000</name>
</gene>
<dbReference type="AlphaFoldDB" id="A0A9W6I6J1"/>
<protein>
    <submittedName>
        <fullName evidence="1">Uncharacterized protein</fullName>
    </submittedName>
</protein>
<reference evidence="1" key="1">
    <citation type="journal article" date="2014" name="Int. J. Syst. Evol. Microbiol.">
        <title>Complete genome sequence of Corynebacterium casei LMG S-19264T (=DSM 44701T), isolated from a smear-ripened cheese.</title>
        <authorList>
            <consortium name="US DOE Joint Genome Institute (JGI-PGF)"/>
            <person name="Walter F."/>
            <person name="Albersmeier A."/>
            <person name="Kalinowski J."/>
            <person name="Ruckert C."/>
        </authorList>
    </citation>
    <scope>NUCLEOTIDE SEQUENCE</scope>
    <source>
        <strain evidence="1">VKM Ac-2007</strain>
    </source>
</reference>
<keyword evidence="2" id="KW-1185">Reference proteome</keyword>